<evidence type="ECO:0000256" key="1">
    <source>
        <dbReference type="ARBA" id="ARBA00022801"/>
    </source>
</evidence>
<name>A0A7W5DR90_9PORP</name>
<dbReference type="PROSITE" id="PS00659">
    <property type="entry name" value="GLYCOSYL_HYDROL_F5"/>
    <property type="match status" value="1"/>
</dbReference>
<accession>A0A7W5DR90</accession>
<dbReference type="Proteomes" id="UP000544222">
    <property type="component" value="Unassembled WGS sequence"/>
</dbReference>
<dbReference type="GO" id="GO:0009251">
    <property type="term" value="P:glucan catabolic process"/>
    <property type="evidence" value="ECO:0007669"/>
    <property type="project" value="TreeGrafter"/>
</dbReference>
<dbReference type="InterPro" id="IPR018087">
    <property type="entry name" value="Glyco_hydro_5_CS"/>
</dbReference>
<feature type="domain" description="Glycoside hydrolase family 5" evidence="4">
    <location>
        <begin position="93"/>
        <end position="344"/>
    </location>
</feature>
<dbReference type="Pfam" id="PF00150">
    <property type="entry name" value="Cellulase"/>
    <property type="match status" value="1"/>
</dbReference>
<keyword evidence="6" id="KW-1185">Reference proteome</keyword>
<proteinExistence type="inferred from homology"/>
<dbReference type="InterPro" id="IPR001547">
    <property type="entry name" value="Glyco_hydro_5"/>
</dbReference>
<dbReference type="InterPro" id="IPR017853">
    <property type="entry name" value="GH"/>
</dbReference>
<dbReference type="PANTHER" id="PTHR31297:SF13">
    <property type="entry name" value="PUTATIVE-RELATED"/>
    <property type="match status" value="1"/>
</dbReference>
<dbReference type="EMBL" id="JACHYB010000001">
    <property type="protein sequence ID" value="MBB3187556.1"/>
    <property type="molecule type" value="Genomic_DNA"/>
</dbReference>
<evidence type="ECO:0000256" key="2">
    <source>
        <dbReference type="ARBA" id="ARBA00023295"/>
    </source>
</evidence>
<dbReference type="GO" id="GO:0005576">
    <property type="term" value="C:extracellular region"/>
    <property type="evidence" value="ECO:0007669"/>
    <property type="project" value="TreeGrafter"/>
</dbReference>
<dbReference type="SUPFAM" id="SSF51445">
    <property type="entry name" value="(Trans)glycosidases"/>
    <property type="match status" value="1"/>
</dbReference>
<dbReference type="Gene3D" id="3.20.20.80">
    <property type="entry name" value="Glycosidases"/>
    <property type="match status" value="1"/>
</dbReference>
<evidence type="ECO:0000259" key="4">
    <source>
        <dbReference type="Pfam" id="PF00150"/>
    </source>
</evidence>
<sequence>MATHYLKSFITGVISLFLTITITSAKPIGQVEHHFFHVEHQNLIAPNGKSFLIQGINLGNWLNPEGYMFLFNKTSCFRSIDEAFKEMVGPQFVNHFWQQFQDTYITRQDIHFIRETGMNTVRIPFHYKLFTYEDYMGANNPKRGFELLDKVIAWCHAEGLYVILDMHDAPGGQTGDNIDDSYGYPWLMVNTQEQQKYCAIWQKIALHYANNPTVLGYDLLNEPIAPYFPDLAMLNQQLEPLYKKVVASIRQVDKNHIVILGGAQWDGNFKVFNDSKFDNNMMYTCHRYGCDTVQNAIQDFLDFRAKVNLPLYMGETGENSDAWIGGFRRLLEQNHMGWTFWPYKKMQNTRCMVSIQKPRNWDEIIAFTEKDHSVFDQIRKNRPSQEVVKTALNELLDNIKFVHCSINKGYIEALGMNP</sequence>
<keyword evidence="1 3" id="KW-0378">Hydrolase</keyword>
<reference evidence="5 6" key="1">
    <citation type="submission" date="2020-08" db="EMBL/GenBank/DDBJ databases">
        <title>Genomic Encyclopedia of Type Strains, Phase IV (KMG-IV): sequencing the most valuable type-strain genomes for metagenomic binning, comparative biology and taxonomic classification.</title>
        <authorList>
            <person name="Goeker M."/>
        </authorList>
    </citation>
    <scope>NUCLEOTIDE SEQUENCE [LARGE SCALE GENOMIC DNA]</scope>
    <source>
        <strain evidence="5 6">DSM 27471</strain>
    </source>
</reference>
<dbReference type="GO" id="GO:0008422">
    <property type="term" value="F:beta-glucosidase activity"/>
    <property type="evidence" value="ECO:0007669"/>
    <property type="project" value="TreeGrafter"/>
</dbReference>
<protein>
    <submittedName>
        <fullName evidence="5">Aryl-phospho-beta-D-glucosidase BglC (GH1 family)</fullName>
    </submittedName>
</protein>
<comment type="caution">
    <text evidence="5">The sequence shown here is derived from an EMBL/GenBank/DDBJ whole genome shotgun (WGS) entry which is preliminary data.</text>
</comment>
<keyword evidence="2 3" id="KW-0326">Glycosidase</keyword>
<gene>
    <name evidence="5" type="ORF">FHX64_001719</name>
</gene>
<evidence type="ECO:0000313" key="6">
    <source>
        <dbReference type="Proteomes" id="UP000544222"/>
    </source>
</evidence>
<dbReference type="InterPro" id="IPR050386">
    <property type="entry name" value="Glycosyl_hydrolase_5"/>
</dbReference>
<dbReference type="RefSeq" id="WP_183413313.1">
    <property type="nucleotide sequence ID" value="NZ_JACHYB010000001.1"/>
</dbReference>
<dbReference type="PANTHER" id="PTHR31297">
    <property type="entry name" value="GLUCAN ENDO-1,6-BETA-GLUCOSIDASE B"/>
    <property type="match status" value="1"/>
</dbReference>
<organism evidence="5 6">
    <name type="scientific">Microbacter margulisiae</name>
    <dbReference type="NCBI Taxonomy" id="1350067"/>
    <lineage>
        <taxon>Bacteria</taxon>
        <taxon>Pseudomonadati</taxon>
        <taxon>Bacteroidota</taxon>
        <taxon>Bacteroidia</taxon>
        <taxon>Bacteroidales</taxon>
        <taxon>Porphyromonadaceae</taxon>
        <taxon>Microbacter</taxon>
    </lineage>
</organism>
<evidence type="ECO:0000313" key="5">
    <source>
        <dbReference type="EMBL" id="MBB3187556.1"/>
    </source>
</evidence>
<dbReference type="GO" id="GO:0009986">
    <property type="term" value="C:cell surface"/>
    <property type="evidence" value="ECO:0007669"/>
    <property type="project" value="TreeGrafter"/>
</dbReference>
<dbReference type="AlphaFoldDB" id="A0A7W5DR90"/>
<evidence type="ECO:0000256" key="3">
    <source>
        <dbReference type="RuleBase" id="RU361153"/>
    </source>
</evidence>
<comment type="similarity">
    <text evidence="3">Belongs to the glycosyl hydrolase 5 (cellulase A) family.</text>
</comment>